<dbReference type="RefSeq" id="XP_031815845.1">
    <property type="nucleotide sequence ID" value="XM_031959985.1"/>
</dbReference>
<dbReference type="FunFam" id="3.30.160.60:FF:002343">
    <property type="entry name" value="Zinc finger protein 33A"/>
    <property type="match status" value="2"/>
</dbReference>
<dbReference type="Ensembl" id="ENSSHAT00000030290.1">
    <property type="protein sequence ID" value="ENSSHAP00000025323.1"/>
    <property type="gene ID" value="ENSSHAG00000021496.1"/>
</dbReference>
<feature type="compositionally biased region" description="Basic and acidic residues" evidence="11">
    <location>
        <begin position="84"/>
        <end position="99"/>
    </location>
</feature>
<dbReference type="SMART" id="SM00355">
    <property type="entry name" value="ZnF_C2H2"/>
    <property type="match status" value="5"/>
</dbReference>
<feature type="region of interest" description="Disordered" evidence="11">
    <location>
        <begin position="45"/>
        <end position="103"/>
    </location>
</feature>
<dbReference type="GO" id="GO:0008270">
    <property type="term" value="F:zinc ion binding"/>
    <property type="evidence" value="ECO:0007669"/>
    <property type="project" value="UniProtKB-KW"/>
</dbReference>
<evidence type="ECO:0000256" key="2">
    <source>
        <dbReference type="ARBA" id="ARBA00022723"/>
    </source>
</evidence>
<feature type="domain" description="C2H2-type" evidence="12">
    <location>
        <begin position="152"/>
        <end position="179"/>
    </location>
</feature>
<evidence type="ECO:0000313" key="13">
    <source>
        <dbReference type="Ensembl" id="ENSSHAP00000025323.1"/>
    </source>
</evidence>
<keyword evidence="9" id="KW-0539">Nucleus</keyword>
<dbReference type="SUPFAM" id="SSF57667">
    <property type="entry name" value="beta-beta-alpha zinc fingers"/>
    <property type="match status" value="3"/>
</dbReference>
<sequence>MNSASQMFPPKLNFFTDASAQDKLPRENPCVSGLAEAWECGSKMGKVQENEEKHPETEGKSPLCNESGNPSSTQDGTRVCQSKEAARAQRVHNGERSSEGPEGGKVFCRRLTHPPPSYCIDRYYSCTHCEEAFCRVSDLAQHVKTHSEEKNYKCHQCGKDFYSSSGLTQHKKFHTAVKLFQCNECSRAFRKNKQLARHQRVHNGEKLHKCKECGKGFFENKALTVHQRIHSGEKPYECSACGRAFRRNSHLTRHQKTHAE</sequence>
<dbReference type="Proteomes" id="UP000007648">
    <property type="component" value="Unassembled WGS sequence"/>
</dbReference>
<organism evidence="13 14">
    <name type="scientific">Sarcophilus harrisii</name>
    <name type="common">Tasmanian devil</name>
    <name type="synonym">Sarcophilus laniarius</name>
    <dbReference type="NCBI Taxonomy" id="9305"/>
    <lineage>
        <taxon>Eukaryota</taxon>
        <taxon>Metazoa</taxon>
        <taxon>Chordata</taxon>
        <taxon>Craniata</taxon>
        <taxon>Vertebrata</taxon>
        <taxon>Euteleostomi</taxon>
        <taxon>Mammalia</taxon>
        <taxon>Metatheria</taxon>
        <taxon>Dasyuromorphia</taxon>
        <taxon>Dasyuridae</taxon>
        <taxon>Sarcophilus</taxon>
    </lineage>
</organism>
<evidence type="ECO:0000256" key="4">
    <source>
        <dbReference type="ARBA" id="ARBA00022771"/>
    </source>
</evidence>
<dbReference type="InterPro" id="IPR013087">
    <property type="entry name" value="Znf_C2H2_type"/>
</dbReference>
<keyword evidence="14" id="KW-1185">Reference proteome</keyword>
<dbReference type="FunFam" id="3.30.160.60:FF:000062">
    <property type="entry name" value="RB-associated KRAB zinc finger protein-like"/>
    <property type="match status" value="1"/>
</dbReference>
<dbReference type="PROSITE" id="PS00028">
    <property type="entry name" value="ZINC_FINGER_C2H2_1"/>
    <property type="match status" value="5"/>
</dbReference>
<dbReference type="InterPro" id="IPR050826">
    <property type="entry name" value="Krueppel_C2H2_ZnFinger"/>
</dbReference>
<proteinExistence type="predicted"/>
<evidence type="ECO:0000256" key="9">
    <source>
        <dbReference type="ARBA" id="ARBA00023242"/>
    </source>
</evidence>
<evidence type="ECO:0000256" key="6">
    <source>
        <dbReference type="ARBA" id="ARBA00023015"/>
    </source>
</evidence>
<dbReference type="InterPro" id="IPR036236">
    <property type="entry name" value="Znf_C2H2_sf"/>
</dbReference>
<accession>A0A7N4NML1</accession>
<reference evidence="13" key="3">
    <citation type="submission" date="2025-09" db="UniProtKB">
        <authorList>
            <consortium name="Ensembl"/>
        </authorList>
    </citation>
    <scope>IDENTIFICATION</scope>
</reference>
<dbReference type="InParanoid" id="A0A7N4NML1"/>
<dbReference type="Pfam" id="PF00096">
    <property type="entry name" value="zf-C2H2"/>
    <property type="match status" value="5"/>
</dbReference>
<feature type="domain" description="C2H2-type" evidence="12">
    <location>
        <begin position="236"/>
        <end position="260"/>
    </location>
</feature>
<dbReference type="GO" id="GO:0003677">
    <property type="term" value="F:DNA binding"/>
    <property type="evidence" value="ECO:0007669"/>
    <property type="project" value="UniProtKB-KW"/>
</dbReference>
<dbReference type="PANTHER" id="PTHR24377">
    <property type="entry name" value="IP01015P-RELATED"/>
    <property type="match status" value="1"/>
</dbReference>
<dbReference type="GeneID" id="105749457"/>
<feature type="compositionally biased region" description="Polar residues" evidence="11">
    <location>
        <begin position="64"/>
        <end position="80"/>
    </location>
</feature>
<keyword evidence="4 10" id="KW-0863">Zinc-finger</keyword>
<dbReference type="RefSeq" id="XP_031815709.1">
    <property type="nucleotide sequence ID" value="XM_031959849.1"/>
</dbReference>
<keyword evidence="3" id="KW-0677">Repeat</keyword>
<gene>
    <name evidence="13" type="primary">LOC105749457</name>
</gene>
<dbReference type="AlphaFoldDB" id="A0A7N4NML1"/>
<protein>
    <recommendedName>
        <fullName evidence="12">C2H2-type domain-containing protein</fullName>
    </recommendedName>
</protein>
<feature type="compositionally biased region" description="Basic and acidic residues" evidence="11">
    <location>
        <begin position="46"/>
        <end position="59"/>
    </location>
</feature>
<evidence type="ECO:0000256" key="11">
    <source>
        <dbReference type="SAM" id="MobiDB-lite"/>
    </source>
</evidence>
<feature type="domain" description="C2H2-type" evidence="12">
    <location>
        <begin position="180"/>
        <end position="207"/>
    </location>
</feature>
<dbReference type="GeneTree" id="ENSGT00950000183169"/>
<keyword evidence="2" id="KW-0479">Metal-binding</keyword>
<comment type="subcellular location">
    <subcellularLocation>
        <location evidence="1">Nucleus</location>
    </subcellularLocation>
</comment>
<feature type="domain" description="C2H2-type" evidence="12">
    <location>
        <begin position="124"/>
        <end position="151"/>
    </location>
</feature>
<dbReference type="OrthoDB" id="9531400at2759"/>
<keyword evidence="8" id="KW-0804">Transcription</keyword>
<dbReference type="PROSITE" id="PS50157">
    <property type="entry name" value="ZINC_FINGER_C2H2_2"/>
    <property type="match status" value="5"/>
</dbReference>
<feature type="domain" description="C2H2-type" evidence="12">
    <location>
        <begin position="208"/>
        <end position="235"/>
    </location>
</feature>
<reference evidence="13" key="2">
    <citation type="submission" date="2025-08" db="UniProtKB">
        <authorList>
            <consortium name="Ensembl"/>
        </authorList>
    </citation>
    <scope>IDENTIFICATION</scope>
</reference>
<dbReference type="KEGG" id="shr:105749457"/>
<evidence type="ECO:0000259" key="12">
    <source>
        <dbReference type="PROSITE" id="PS50157"/>
    </source>
</evidence>
<evidence type="ECO:0000256" key="5">
    <source>
        <dbReference type="ARBA" id="ARBA00022833"/>
    </source>
</evidence>
<reference evidence="13 14" key="1">
    <citation type="journal article" date="2011" name="Proc. Natl. Acad. Sci. U.S.A.">
        <title>Genetic diversity and population structure of the endangered marsupial Sarcophilus harrisii (Tasmanian devil).</title>
        <authorList>
            <person name="Miller W."/>
            <person name="Hayes V.M."/>
            <person name="Ratan A."/>
            <person name="Petersen D.C."/>
            <person name="Wittekindt N.E."/>
            <person name="Miller J."/>
            <person name="Walenz B."/>
            <person name="Knight J."/>
            <person name="Qi J."/>
            <person name="Zhao F."/>
            <person name="Wang Q."/>
            <person name="Bedoya-Reina O.C."/>
            <person name="Katiyar N."/>
            <person name="Tomsho L.P."/>
            <person name="Kasson L.M."/>
            <person name="Hardie R.A."/>
            <person name="Woodbridge P."/>
            <person name="Tindall E.A."/>
            <person name="Bertelsen M.F."/>
            <person name="Dixon D."/>
            <person name="Pyecroft S."/>
            <person name="Helgen K.M."/>
            <person name="Lesk A.M."/>
            <person name="Pringle T.H."/>
            <person name="Patterson N."/>
            <person name="Zhang Y."/>
            <person name="Kreiss A."/>
            <person name="Woods G.M."/>
            <person name="Jones M.E."/>
            <person name="Schuster S.C."/>
        </authorList>
    </citation>
    <scope>NUCLEOTIDE SEQUENCE [LARGE SCALE GENOMIC DNA]</scope>
</reference>
<dbReference type="FunFam" id="3.30.160.60:FF:000384">
    <property type="entry name" value="Zinc finger protein 550"/>
    <property type="match status" value="1"/>
</dbReference>
<keyword evidence="6" id="KW-0805">Transcription regulation</keyword>
<evidence type="ECO:0000256" key="7">
    <source>
        <dbReference type="ARBA" id="ARBA00023125"/>
    </source>
</evidence>
<evidence type="ECO:0000313" key="14">
    <source>
        <dbReference type="Proteomes" id="UP000007648"/>
    </source>
</evidence>
<evidence type="ECO:0000256" key="8">
    <source>
        <dbReference type="ARBA" id="ARBA00023163"/>
    </source>
</evidence>
<evidence type="ECO:0000256" key="10">
    <source>
        <dbReference type="PROSITE-ProRule" id="PRU00042"/>
    </source>
</evidence>
<keyword evidence="5" id="KW-0862">Zinc</keyword>
<dbReference type="Gene3D" id="3.30.160.60">
    <property type="entry name" value="Classic Zinc Finger"/>
    <property type="match status" value="5"/>
</dbReference>
<keyword evidence="7" id="KW-0238">DNA-binding</keyword>
<evidence type="ECO:0000256" key="1">
    <source>
        <dbReference type="ARBA" id="ARBA00004123"/>
    </source>
</evidence>
<name>A0A7N4NML1_SARHA</name>
<evidence type="ECO:0000256" key="3">
    <source>
        <dbReference type="ARBA" id="ARBA00022737"/>
    </source>
</evidence>
<dbReference type="RefSeq" id="XP_031815781.1">
    <property type="nucleotide sequence ID" value="XM_031959921.1"/>
</dbReference>
<dbReference type="GO" id="GO:0005634">
    <property type="term" value="C:nucleus"/>
    <property type="evidence" value="ECO:0007669"/>
    <property type="project" value="UniProtKB-SubCell"/>
</dbReference>